<proteinExistence type="predicted"/>
<name>A0A919N0R6_9ACTN</name>
<dbReference type="EMBL" id="BOMW01000008">
    <property type="protein sequence ID" value="GIF03194.1"/>
    <property type="molecule type" value="Genomic_DNA"/>
</dbReference>
<comment type="caution">
    <text evidence="2">The sequence shown here is derived from an EMBL/GenBank/DDBJ whole genome shotgun (WGS) entry which is preliminary data.</text>
</comment>
<evidence type="ECO:0000313" key="2">
    <source>
        <dbReference type="EMBL" id="GIF03194.1"/>
    </source>
</evidence>
<dbReference type="Proteomes" id="UP000629619">
    <property type="component" value="Unassembled WGS sequence"/>
</dbReference>
<feature type="compositionally biased region" description="Polar residues" evidence="1">
    <location>
        <begin position="28"/>
        <end position="41"/>
    </location>
</feature>
<reference evidence="2" key="1">
    <citation type="submission" date="2021-01" db="EMBL/GenBank/DDBJ databases">
        <title>Whole genome shotgun sequence of Actinoplanes siamensis NBRC 109076.</title>
        <authorList>
            <person name="Komaki H."/>
            <person name="Tamura T."/>
        </authorList>
    </citation>
    <scope>NUCLEOTIDE SEQUENCE</scope>
    <source>
        <strain evidence="2">NBRC 109076</strain>
    </source>
</reference>
<feature type="region of interest" description="Disordered" evidence="1">
    <location>
        <begin position="1"/>
        <end position="51"/>
    </location>
</feature>
<evidence type="ECO:0000256" key="1">
    <source>
        <dbReference type="SAM" id="MobiDB-lite"/>
    </source>
</evidence>
<dbReference type="AlphaFoldDB" id="A0A919N0R6"/>
<protein>
    <recommendedName>
        <fullName evidence="4">NTP pyrophosphohydrolase</fullName>
    </recommendedName>
</protein>
<keyword evidence="3" id="KW-1185">Reference proteome</keyword>
<gene>
    <name evidence="2" type="ORF">Asi03nite_07320</name>
</gene>
<evidence type="ECO:0000313" key="3">
    <source>
        <dbReference type="Proteomes" id="UP000629619"/>
    </source>
</evidence>
<accession>A0A919N0R6</accession>
<evidence type="ECO:0008006" key="4">
    <source>
        <dbReference type="Google" id="ProtNLM"/>
    </source>
</evidence>
<sequence length="175" mass="17908">MSDPQEPASGPLTPAFREPAFPGPAPVSQESPFQGATSQAAVSGEPESPPPLVVVDGANVVGSVPDGWWRDRAGAASRLRDALAPVAAAGLAGMPGPVEVLLVVEGRARDIPQAPGGVRVERASGSGDDKIIELVRREHGARPIVVVTADRGLRDRAVALGAEVRAPSAVPRSAR</sequence>
<organism evidence="2 3">
    <name type="scientific">Actinoplanes siamensis</name>
    <dbReference type="NCBI Taxonomy" id="1223317"/>
    <lineage>
        <taxon>Bacteria</taxon>
        <taxon>Bacillati</taxon>
        <taxon>Actinomycetota</taxon>
        <taxon>Actinomycetes</taxon>
        <taxon>Micromonosporales</taxon>
        <taxon>Micromonosporaceae</taxon>
        <taxon>Actinoplanes</taxon>
    </lineage>
</organism>